<dbReference type="Proteomes" id="UP000735302">
    <property type="component" value="Unassembled WGS sequence"/>
</dbReference>
<proteinExistence type="predicted"/>
<comment type="caution">
    <text evidence="1">The sequence shown here is derived from an EMBL/GenBank/DDBJ whole genome shotgun (WGS) entry which is preliminary data.</text>
</comment>
<dbReference type="EMBL" id="BLXT01007044">
    <property type="protein sequence ID" value="GFO36187.1"/>
    <property type="molecule type" value="Genomic_DNA"/>
</dbReference>
<reference evidence="1 2" key="1">
    <citation type="journal article" date="2021" name="Elife">
        <title>Chloroplast acquisition without the gene transfer in kleptoplastic sea slugs, Plakobranchus ocellatus.</title>
        <authorList>
            <person name="Maeda T."/>
            <person name="Takahashi S."/>
            <person name="Yoshida T."/>
            <person name="Shimamura S."/>
            <person name="Takaki Y."/>
            <person name="Nagai Y."/>
            <person name="Toyoda A."/>
            <person name="Suzuki Y."/>
            <person name="Arimoto A."/>
            <person name="Ishii H."/>
            <person name="Satoh N."/>
            <person name="Nishiyama T."/>
            <person name="Hasebe M."/>
            <person name="Maruyama T."/>
            <person name="Minagawa J."/>
            <person name="Obokata J."/>
            <person name="Shigenobu S."/>
        </authorList>
    </citation>
    <scope>NUCLEOTIDE SEQUENCE [LARGE SCALE GENOMIC DNA]</scope>
</reference>
<evidence type="ECO:0000313" key="2">
    <source>
        <dbReference type="Proteomes" id="UP000735302"/>
    </source>
</evidence>
<gene>
    <name evidence="1" type="ORF">PoB_006269200</name>
</gene>
<evidence type="ECO:0000313" key="1">
    <source>
        <dbReference type="EMBL" id="GFO36187.1"/>
    </source>
</evidence>
<name>A0AAV4CWA5_9GAST</name>
<accession>A0AAV4CWA5</accession>
<dbReference type="AlphaFoldDB" id="A0AAV4CWA5"/>
<keyword evidence="2" id="KW-1185">Reference proteome</keyword>
<dbReference type="Gene3D" id="3.30.420.10">
    <property type="entry name" value="Ribonuclease H-like superfamily/Ribonuclease H"/>
    <property type="match status" value="1"/>
</dbReference>
<protein>
    <submittedName>
        <fullName evidence="1">Polyprotein of retroviral origin</fullName>
    </submittedName>
</protein>
<dbReference type="GO" id="GO:0003676">
    <property type="term" value="F:nucleic acid binding"/>
    <property type="evidence" value="ECO:0007669"/>
    <property type="project" value="InterPro"/>
</dbReference>
<sequence>MAERLTPFLNNNKTNWDSVLSAITFSINTSVHSTTGYSPFMVLYGQEPQFHLSASLSQNSLLSDTAEVRHYMNNQQRKLDMKRQYVKENIETMQARMCAKANRKIHPLTVQTGDYVYLNAEYCGPARKFHYSYSGPFVIHEVKSNHIVVLRDPHRDKLFPNIHLNRCKKAYVRANNPSFVFSPDDFPPLVATRVEIPQYTRHIP</sequence>
<dbReference type="InterPro" id="IPR036397">
    <property type="entry name" value="RNaseH_sf"/>
</dbReference>
<organism evidence="1 2">
    <name type="scientific">Plakobranchus ocellatus</name>
    <dbReference type="NCBI Taxonomy" id="259542"/>
    <lineage>
        <taxon>Eukaryota</taxon>
        <taxon>Metazoa</taxon>
        <taxon>Spiralia</taxon>
        <taxon>Lophotrochozoa</taxon>
        <taxon>Mollusca</taxon>
        <taxon>Gastropoda</taxon>
        <taxon>Heterobranchia</taxon>
        <taxon>Euthyneura</taxon>
        <taxon>Panpulmonata</taxon>
        <taxon>Sacoglossa</taxon>
        <taxon>Placobranchoidea</taxon>
        <taxon>Plakobranchidae</taxon>
        <taxon>Plakobranchus</taxon>
    </lineage>
</organism>